<evidence type="ECO:0000256" key="3">
    <source>
        <dbReference type="ARBA" id="ARBA00022723"/>
    </source>
</evidence>
<evidence type="ECO:0000256" key="4">
    <source>
        <dbReference type="ARBA" id="ARBA00022737"/>
    </source>
</evidence>
<dbReference type="GO" id="GO:0005506">
    <property type="term" value="F:iron ion binding"/>
    <property type="evidence" value="ECO:0007669"/>
    <property type="project" value="InterPro"/>
</dbReference>
<feature type="domain" description="4Fe-4S ferredoxin-type" evidence="8">
    <location>
        <begin position="148"/>
        <end position="178"/>
    </location>
</feature>
<dbReference type="Pfam" id="PF13510">
    <property type="entry name" value="Fer2_4"/>
    <property type="match status" value="1"/>
</dbReference>
<dbReference type="EMBL" id="HQ020732">
    <property type="protein sequence ID" value="AEL20818.1"/>
    <property type="molecule type" value="Genomic_DNA"/>
</dbReference>
<sequence length="579" mass="63236">MGQSRRQAEMAVREFMTIDGVPVEIAGEKNILELIRKAGIDMPAFCYNSDLSVYGACRMCMVEIDGGGLDSSCSSIPKPGMVIRTNTKRLRNYRKNILELLLSNHCRDCTTCEKSKNCKLQELALRFDLGDVRFPNTNAVPRLDESSLCIIRDESKCILCGDCIRMCNEVQSVGAIDFAGRGAKMRVSPVFGEPIGKSPCVGCGQCAAVCPTGAITVRNDTDKIWAALDDRNTKVTVQIAPAVRVAVTREFGFARRENAIGLIVAALRRMGFDEIYDTATGADITVLEEANEFLKRVENGEGGGMPLFTSCCPAWIQFVEKKYPELLPHISTCRSPMQMFAAVIREESNLATSKPHVHVAVMPCTAKKFEAARDEFKVNGKPQVDYVITTQELIKMIRESGIIMTTLQPEAVDMPFGTISGAGVIFGVSGGVTEAVLRRVTTDKSAGTLMSLGWTGVRGMEGLKTTTIPFGDKQLKIAIVSGLKNTADLIERIKSGEEHYDFVEVMSCPGGCVSGAGQPSVGWEEKLSRGQGLYAADKLCNVKRSEENPLMIELYGGLLKGKVHELLHVDYLHKEAHHA</sequence>
<dbReference type="SMART" id="SM00902">
    <property type="entry name" value="Fe_hyd_SSU"/>
    <property type="match status" value="1"/>
</dbReference>
<gene>
    <name evidence="10" type="primary">hndA1</name>
</gene>
<dbReference type="InterPro" id="IPR036010">
    <property type="entry name" value="2Fe-2S_ferredoxin-like_sf"/>
</dbReference>
<evidence type="ECO:0000313" key="10">
    <source>
        <dbReference type="EMBL" id="AEL20818.1"/>
    </source>
</evidence>
<dbReference type="InterPro" id="IPR019574">
    <property type="entry name" value="NADH_UbQ_OxRdtase_Gsu_4Fe4S-bd"/>
</dbReference>
<dbReference type="PANTHER" id="PTHR11615">
    <property type="entry name" value="NITRATE, FORMATE, IRON DEHYDROGENASE"/>
    <property type="match status" value="1"/>
</dbReference>
<protein>
    <submittedName>
        <fullName evidence="10">HndA1</fullName>
    </submittedName>
</protein>
<dbReference type="PROSITE" id="PS00641">
    <property type="entry name" value="COMPLEX1_75K_1"/>
    <property type="match status" value="1"/>
</dbReference>
<dbReference type="PROSITE" id="PS51085">
    <property type="entry name" value="2FE2S_FER_2"/>
    <property type="match status" value="1"/>
</dbReference>
<reference evidence="10" key="1">
    <citation type="journal article" date="2012" name="Microb. Ecol.">
        <title>Genomic analysis reveals multiple [FeFe] hydrogenases and hydrogen sensors encoded by treponemes from the H(2)-rich termite gut.</title>
        <authorList>
            <person name="Ballor N.R."/>
            <person name="Paulsen I."/>
            <person name="Leadbetter J.R."/>
        </authorList>
    </citation>
    <scope>NUCLEOTIDE SEQUENCE</scope>
    <source>
        <strain evidence="10">TPRIMZ1_2692</strain>
    </source>
</reference>
<organism evidence="10">
    <name type="scientific">Treponema primitia ZAS-1</name>
    <dbReference type="NCBI Taxonomy" id="717227"/>
    <lineage>
        <taxon>Bacteria</taxon>
        <taxon>Pseudomonadati</taxon>
        <taxon>Spirochaetota</taxon>
        <taxon>Spirochaetia</taxon>
        <taxon>Spirochaetales</taxon>
        <taxon>Treponemataceae</taxon>
        <taxon>Treponema</taxon>
    </lineage>
</organism>
<dbReference type="GO" id="GO:0008901">
    <property type="term" value="F:ferredoxin hydrogenase activity"/>
    <property type="evidence" value="ECO:0007669"/>
    <property type="project" value="InterPro"/>
</dbReference>
<dbReference type="SUPFAM" id="SSF53920">
    <property type="entry name" value="Fe-only hydrogenase"/>
    <property type="match status" value="1"/>
</dbReference>
<keyword evidence="4" id="KW-0677">Repeat</keyword>
<comment type="cofactor">
    <cofactor evidence="1">
        <name>[4Fe-4S] cluster</name>
        <dbReference type="ChEBI" id="CHEBI:49883"/>
    </cofactor>
</comment>
<evidence type="ECO:0000259" key="8">
    <source>
        <dbReference type="PROSITE" id="PS51379"/>
    </source>
</evidence>
<dbReference type="Gene3D" id="3.10.20.740">
    <property type="match status" value="1"/>
</dbReference>
<dbReference type="InterPro" id="IPR013352">
    <property type="entry name" value="Fe_hydrogenase_subset"/>
</dbReference>
<dbReference type="NCBIfam" id="TIGR02512">
    <property type="entry name" value="FeFe_hydrog_A"/>
    <property type="match status" value="1"/>
</dbReference>
<dbReference type="InterPro" id="IPR003149">
    <property type="entry name" value="Fe_hydrogenase_ssu"/>
</dbReference>
<dbReference type="PROSITE" id="PS51379">
    <property type="entry name" value="4FE4S_FER_2"/>
    <property type="match status" value="2"/>
</dbReference>
<dbReference type="InterPro" id="IPR000283">
    <property type="entry name" value="NADH_UbQ_OxRdtase_75kDa_su_CS"/>
</dbReference>
<dbReference type="InterPro" id="IPR017900">
    <property type="entry name" value="4Fe4S_Fe_S_CS"/>
</dbReference>
<dbReference type="Gene3D" id="3.40.950.10">
    <property type="entry name" value="Fe-only Hydrogenase (Larger Subunit), Chain L, domain 3"/>
    <property type="match status" value="1"/>
</dbReference>
<dbReference type="SUPFAM" id="SSF54862">
    <property type="entry name" value="4Fe-4S ferredoxins"/>
    <property type="match status" value="1"/>
</dbReference>
<dbReference type="Pfam" id="PF02906">
    <property type="entry name" value="Fe_hyd_lg_C"/>
    <property type="match status" value="1"/>
</dbReference>
<keyword evidence="5" id="KW-0408">Iron</keyword>
<evidence type="ECO:0000256" key="6">
    <source>
        <dbReference type="ARBA" id="ARBA00023014"/>
    </source>
</evidence>
<dbReference type="FunFam" id="3.30.70.20:FF:000035">
    <property type="entry name" value="Iron hydrogenase 1"/>
    <property type="match status" value="1"/>
</dbReference>
<evidence type="ECO:0000256" key="2">
    <source>
        <dbReference type="ARBA" id="ARBA00022485"/>
    </source>
</evidence>
<dbReference type="Pfam" id="PF10588">
    <property type="entry name" value="NADH-G_4Fe-4S_3"/>
    <property type="match status" value="1"/>
</dbReference>
<evidence type="ECO:0000259" key="9">
    <source>
        <dbReference type="PROSITE" id="PS51839"/>
    </source>
</evidence>
<dbReference type="Gene3D" id="3.40.50.1780">
    <property type="match status" value="1"/>
</dbReference>
<dbReference type="InterPro" id="IPR001041">
    <property type="entry name" value="2Fe-2S_ferredoxin-type"/>
</dbReference>
<feature type="domain" description="4Fe-4S His(Cys)3-ligated-type" evidence="9">
    <location>
        <begin position="89"/>
        <end position="128"/>
    </location>
</feature>
<name>G8CQS5_9SPIR</name>
<dbReference type="Gene3D" id="3.30.70.20">
    <property type="match status" value="1"/>
</dbReference>
<keyword evidence="2" id="KW-0004">4Fe-4S</keyword>
<dbReference type="PROSITE" id="PS51839">
    <property type="entry name" value="4FE4S_HC3"/>
    <property type="match status" value="1"/>
</dbReference>
<evidence type="ECO:0000256" key="1">
    <source>
        <dbReference type="ARBA" id="ARBA00001966"/>
    </source>
</evidence>
<dbReference type="GO" id="GO:0051539">
    <property type="term" value="F:4 iron, 4 sulfur cluster binding"/>
    <property type="evidence" value="ECO:0007669"/>
    <property type="project" value="UniProtKB-KW"/>
</dbReference>
<feature type="domain" description="4Fe-4S ferredoxin-type" evidence="8">
    <location>
        <begin position="191"/>
        <end position="220"/>
    </location>
</feature>
<dbReference type="GO" id="GO:0016020">
    <property type="term" value="C:membrane"/>
    <property type="evidence" value="ECO:0007669"/>
    <property type="project" value="InterPro"/>
</dbReference>
<dbReference type="Pfam" id="PF12838">
    <property type="entry name" value="Fer4_7"/>
    <property type="match status" value="1"/>
</dbReference>
<proteinExistence type="predicted"/>
<dbReference type="CDD" id="cd00207">
    <property type="entry name" value="fer2"/>
    <property type="match status" value="1"/>
</dbReference>
<dbReference type="InterPro" id="IPR004108">
    <property type="entry name" value="Fe_hydrogenase_lsu_C"/>
</dbReference>
<dbReference type="GO" id="GO:0008137">
    <property type="term" value="F:NADH dehydrogenase (ubiquinone) activity"/>
    <property type="evidence" value="ECO:0007669"/>
    <property type="project" value="InterPro"/>
</dbReference>
<dbReference type="InterPro" id="IPR017896">
    <property type="entry name" value="4Fe4S_Fe-S-bd"/>
</dbReference>
<dbReference type="GO" id="GO:0042773">
    <property type="term" value="P:ATP synthesis coupled electron transport"/>
    <property type="evidence" value="ECO:0007669"/>
    <property type="project" value="InterPro"/>
</dbReference>
<dbReference type="Pfam" id="PF02256">
    <property type="entry name" value="Fe_hyd_SSU"/>
    <property type="match status" value="1"/>
</dbReference>
<dbReference type="SUPFAM" id="SSF54292">
    <property type="entry name" value="2Fe-2S ferredoxin-like"/>
    <property type="match status" value="1"/>
</dbReference>
<keyword evidence="3" id="KW-0479">Metal-binding</keyword>
<dbReference type="PROSITE" id="PS00198">
    <property type="entry name" value="4FE4S_FER_1"/>
    <property type="match status" value="1"/>
</dbReference>
<keyword evidence="6" id="KW-0411">Iron-sulfur</keyword>
<evidence type="ECO:0000259" key="7">
    <source>
        <dbReference type="PROSITE" id="PS51085"/>
    </source>
</evidence>
<dbReference type="InterPro" id="IPR050340">
    <property type="entry name" value="Cytosolic_Fe-S_CAF"/>
</dbReference>
<dbReference type="SMART" id="SM00929">
    <property type="entry name" value="NADH-G_4Fe-4S_3"/>
    <property type="match status" value="1"/>
</dbReference>
<dbReference type="InterPro" id="IPR036991">
    <property type="entry name" value="Fe_hydrogenase_ssu_sf"/>
</dbReference>
<accession>G8CQS5</accession>
<dbReference type="Gene3D" id="4.10.260.20">
    <property type="entry name" value="Iron hydrogenase, small subunit"/>
    <property type="match status" value="1"/>
</dbReference>
<evidence type="ECO:0000256" key="5">
    <source>
        <dbReference type="ARBA" id="ARBA00023004"/>
    </source>
</evidence>
<dbReference type="AlphaFoldDB" id="G8CQS5"/>
<dbReference type="InterPro" id="IPR009016">
    <property type="entry name" value="Fe_hydrogenase"/>
</dbReference>
<feature type="domain" description="2Fe-2S ferredoxin-type" evidence="7">
    <location>
        <begin position="6"/>
        <end position="89"/>
    </location>
</feature>